<dbReference type="AlphaFoldDB" id="A0A1V4KVX7"/>
<name>A0A1V4KVX7_PATFA</name>
<protein>
    <submittedName>
        <fullName evidence="1">Uncharacterized protein</fullName>
    </submittedName>
</protein>
<organism evidence="1 2">
    <name type="scientific">Patagioenas fasciata monilis</name>
    <dbReference type="NCBI Taxonomy" id="372326"/>
    <lineage>
        <taxon>Eukaryota</taxon>
        <taxon>Metazoa</taxon>
        <taxon>Chordata</taxon>
        <taxon>Craniata</taxon>
        <taxon>Vertebrata</taxon>
        <taxon>Euteleostomi</taxon>
        <taxon>Archelosauria</taxon>
        <taxon>Archosauria</taxon>
        <taxon>Dinosauria</taxon>
        <taxon>Saurischia</taxon>
        <taxon>Theropoda</taxon>
        <taxon>Coelurosauria</taxon>
        <taxon>Aves</taxon>
        <taxon>Neognathae</taxon>
        <taxon>Neoaves</taxon>
        <taxon>Columbimorphae</taxon>
        <taxon>Columbiformes</taxon>
        <taxon>Columbidae</taxon>
        <taxon>Patagioenas</taxon>
    </lineage>
</organism>
<comment type="caution">
    <text evidence="1">The sequence shown here is derived from an EMBL/GenBank/DDBJ whole genome shotgun (WGS) entry which is preliminary data.</text>
</comment>
<evidence type="ECO:0000313" key="2">
    <source>
        <dbReference type="Proteomes" id="UP000190648"/>
    </source>
</evidence>
<keyword evidence="2" id="KW-1185">Reference proteome</keyword>
<dbReference type="EMBL" id="LSYS01001520">
    <property type="protein sequence ID" value="OPJ88594.1"/>
    <property type="molecule type" value="Genomic_DNA"/>
</dbReference>
<accession>A0A1V4KVX7</accession>
<sequence>MPVRRNAKDQVFPLLSIAINVERRAGQKDLKIQSHWQHWIEDLFFEEQPEEETAETTNFRLPPHPSKSFQTACHKTSDIVFTFFSIRNPKAARALGTSVRSIVQLSRKTFASLRLHRRLHHHHHTSTPKKFKPSIKPGEVEPECLLKAF</sequence>
<dbReference type="Proteomes" id="UP000190648">
    <property type="component" value="Unassembled WGS sequence"/>
</dbReference>
<reference evidence="1 2" key="1">
    <citation type="submission" date="2016-02" db="EMBL/GenBank/DDBJ databases">
        <title>Band-tailed pigeon sequencing and assembly.</title>
        <authorList>
            <person name="Soares A.E."/>
            <person name="Novak B.J."/>
            <person name="Rice E.S."/>
            <person name="O'Connell B."/>
            <person name="Chang D."/>
            <person name="Weber S."/>
            <person name="Shapiro B."/>
        </authorList>
    </citation>
    <scope>NUCLEOTIDE SEQUENCE [LARGE SCALE GENOMIC DNA]</scope>
    <source>
        <strain evidence="1">BTP2013</strain>
        <tissue evidence="1">Blood</tissue>
    </source>
</reference>
<gene>
    <name evidence="1" type="ORF">AV530_003106</name>
</gene>
<proteinExistence type="predicted"/>
<evidence type="ECO:0000313" key="1">
    <source>
        <dbReference type="EMBL" id="OPJ88594.1"/>
    </source>
</evidence>